<dbReference type="PATRIC" id="fig|92835.4.peg.1987"/>
<comment type="caution">
    <text evidence="2">The sequence shown here is derived from an EMBL/GenBank/DDBJ whole genome shotgun (WGS) entry which is preliminary data.</text>
</comment>
<dbReference type="PANTHER" id="PTHR40943:SF1">
    <property type="entry name" value="CYTOPLASMIC PROTEIN"/>
    <property type="match status" value="1"/>
</dbReference>
<dbReference type="Pfam" id="PF05899">
    <property type="entry name" value="Cupin_3"/>
    <property type="match status" value="1"/>
</dbReference>
<dbReference type="STRING" id="92835.RS81_01961"/>
<proteinExistence type="predicted"/>
<dbReference type="PANTHER" id="PTHR40943">
    <property type="entry name" value="CYTOPLASMIC PROTEIN-RELATED"/>
    <property type="match status" value="1"/>
</dbReference>
<dbReference type="Proteomes" id="UP000033956">
    <property type="component" value="Unassembled WGS sequence"/>
</dbReference>
<evidence type="ECO:0000313" key="3">
    <source>
        <dbReference type="Proteomes" id="UP000033956"/>
    </source>
</evidence>
<dbReference type="InterPro" id="IPR008579">
    <property type="entry name" value="UGlyAH_Cupin_dom"/>
</dbReference>
<dbReference type="InterPro" id="IPR014710">
    <property type="entry name" value="RmlC-like_jellyroll"/>
</dbReference>
<dbReference type="InterPro" id="IPR011051">
    <property type="entry name" value="RmlC_Cupin_sf"/>
</dbReference>
<dbReference type="SUPFAM" id="SSF51182">
    <property type="entry name" value="RmlC-like cupins"/>
    <property type="match status" value="1"/>
</dbReference>
<evidence type="ECO:0000259" key="1">
    <source>
        <dbReference type="Pfam" id="PF05899"/>
    </source>
</evidence>
<feature type="domain" description="(S)-ureidoglycine aminohydrolase cupin" evidence="1">
    <location>
        <begin position="46"/>
        <end position="113"/>
    </location>
</feature>
<gene>
    <name evidence="2" type="ORF">RS81_01961</name>
</gene>
<keyword evidence="3" id="KW-1185">Reference proteome</keyword>
<dbReference type="AlphaFoldDB" id="A0A0M2H4F0"/>
<name>A0A0M2H4F0_9MICO</name>
<dbReference type="EMBL" id="JYIZ01000050">
    <property type="protein sequence ID" value="KJL39331.1"/>
    <property type="molecule type" value="Genomic_DNA"/>
</dbReference>
<sequence>MSTLEPGEVTDAAALGLAHEPVAADAATSGAPTTGVVELGAFAGAEVGVWEMSAGGMRDVEADELFVVLAGSATVEFDEPALPAIELGPGSVVRLAAGMSTRWTVRDTLRKVYLAL</sequence>
<dbReference type="Gene3D" id="2.60.120.10">
    <property type="entry name" value="Jelly Rolls"/>
    <property type="match status" value="1"/>
</dbReference>
<organism evidence="2 3">
    <name type="scientific">Microbacterium terrae</name>
    <dbReference type="NCBI Taxonomy" id="69369"/>
    <lineage>
        <taxon>Bacteria</taxon>
        <taxon>Bacillati</taxon>
        <taxon>Actinomycetota</taxon>
        <taxon>Actinomycetes</taxon>
        <taxon>Micrococcales</taxon>
        <taxon>Microbacteriaceae</taxon>
        <taxon>Microbacterium</taxon>
    </lineage>
</organism>
<evidence type="ECO:0000313" key="2">
    <source>
        <dbReference type="EMBL" id="KJL39331.1"/>
    </source>
</evidence>
<protein>
    <recommendedName>
        <fullName evidence="1">(S)-ureidoglycine aminohydrolase cupin domain-containing protein</fullName>
    </recommendedName>
</protein>
<reference evidence="2 3" key="1">
    <citation type="submission" date="2015-02" db="EMBL/GenBank/DDBJ databases">
        <title>Draft genome sequences of ten Microbacterium spp. with emphasis on heavy metal contaminated environments.</title>
        <authorList>
            <person name="Corretto E."/>
        </authorList>
    </citation>
    <scope>NUCLEOTIDE SEQUENCE [LARGE SCALE GENOMIC DNA]</scope>
    <source>
        <strain evidence="2 3">DSM 12510</strain>
    </source>
</reference>
<accession>A0A0M2H4F0</accession>
<dbReference type="RefSeq" id="WP_045275901.1">
    <property type="nucleotide sequence ID" value="NZ_BAAAUP010000008.1"/>
</dbReference>